<dbReference type="OrthoDB" id="8347407at2"/>
<proteinExistence type="predicted"/>
<dbReference type="RefSeq" id="WP_073330478.1">
    <property type="nucleotide sequence ID" value="NZ_FQYO01000004.1"/>
</dbReference>
<dbReference type="Proteomes" id="UP000184292">
    <property type="component" value="Unassembled WGS sequence"/>
</dbReference>
<organism evidence="1 2">
    <name type="scientific">Wenxinia saemankumensis</name>
    <dbReference type="NCBI Taxonomy" id="1447782"/>
    <lineage>
        <taxon>Bacteria</taxon>
        <taxon>Pseudomonadati</taxon>
        <taxon>Pseudomonadota</taxon>
        <taxon>Alphaproteobacteria</taxon>
        <taxon>Rhodobacterales</taxon>
        <taxon>Roseobacteraceae</taxon>
        <taxon>Wenxinia</taxon>
    </lineage>
</organism>
<keyword evidence="2" id="KW-1185">Reference proteome</keyword>
<dbReference type="PANTHER" id="PTHR48100:SF1">
    <property type="entry name" value="HISTIDINE PHOSPHATASE FAMILY PROTEIN-RELATED"/>
    <property type="match status" value="1"/>
</dbReference>
<reference evidence="1 2" key="1">
    <citation type="submission" date="2016-11" db="EMBL/GenBank/DDBJ databases">
        <authorList>
            <person name="Jaros S."/>
            <person name="Januszkiewicz K."/>
            <person name="Wedrychowicz H."/>
        </authorList>
    </citation>
    <scope>NUCLEOTIDE SEQUENCE [LARGE SCALE GENOMIC DNA]</scope>
    <source>
        <strain evidence="1 2">DSM 100565</strain>
    </source>
</reference>
<dbReference type="Pfam" id="PF00300">
    <property type="entry name" value="His_Phos_1"/>
    <property type="match status" value="1"/>
</dbReference>
<dbReference type="InterPro" id="IPR013078">
    <property type="entry name" value="His_Pase_superF_clade-1"/>
</dbReference>
<evidence type="ECO:0000313" key="2">
    <source>
        <dbReference type="Proteomes" id="UP000184292"/>
    </source>
</evidence>
<dbReference type="InterPro" id="IPR050275">
    <property type="entry name" value="PGM_Phosphatase"/>
</dbReference>
<dbReference type="GO" id="GO:0005737">
    <property type="term" value="C:cytoplasm"/>
    <property type="evidence" value="ECO:0007669"/>
    <property type="project" value="TreeGrafter"/>
</dbReference>
<dbReference type="STRING" id="1447782.SAMN05444417_2323"/>
<dbReference type="InterPro" id="IPR029033">
    <property type="entry name" value="His_PPase_superfam"/>
</dbReference>
<dbReference type="PANTHER" id="PTHR48100">
    <property type="entry name" value="BROAD-SPECIFICITY PHOSPHATASE YOR283W-RELATED"/>
    <property type="match status" value="1"/>
</dbReference>
<gene>
    <name evidence="1" type="ORF">SAMN05444417_2323</name>
</gene>
<protein>
    <submittedName>
        <fullName evidence="1">Broad specificity phosphatase PhoE</fullName>
    </submittedName>
</protein>
<dbReference type="Gene3D" id="3.40.50.1240">
    <property type="entry name" value="Phosphoglycerate mutase-like"/>
    <property type="match status" value="1"/>
</dbReference>
<name>A0A1M6FI12_9RHOB</name>
<dbReference type="SUPFAM" id="SSF53254">
    <property type="entry name" value="Phosphoglycerate mutase-like"/>
    <property type="match status" value="1"/>
</dbReference>
<accession>A0A1M6FI12</accession>
<dbReference type="AlphaFoldDB" id="A0A1M6FI12"/>
<dbReference type="GO" id="GO:0016791">
    <property type="term" value="F:phosphatase activity"/>
    <property type="evidence" value="ECO:0007669"/>
    <property type="project" value="TreeGrafter"/>
</dbReference>
<dbReference type="EMBL" id="FQYO01000004">
    <property type="protein sequence ID" value="SHI97242.1"/>
    <property type="molecule type" value="Genomic_DNA"/>
</dbReference>
<evidence type="ECO:0000313" key="1">
    <source>
        <dbReference type="EMBL" id="SHI97242.1"/>
    </source>
</evidence>
<sequence length="192" mass="20503">MSRLFWVRHGPTHQKAFTGWRDVPADLGDRAALARLDAALPAGSVLVASDLVRASHTADALGAGRLRLPDRADLREFHFGDWDGRHFSDVAGTDPDLSRAYWERPGDVAPPGGESWHAAARRVDAAEAELLAAHPGRDVIVVAHLGVILTRWAAATGRTPEEAIGQHVAPLSITEIHHGPGGARGIAVNRIA</sequence>